<organism evidence="3 4">
    <name type="scientific">Apatococcus fuscideae</name>
    <dbReference type="NCBI Taxonomy" id="2026836"/>
    <lineage>
        <taxon>Eukaryota</taxon>
        <taxon>Viridiplantae</taxon>
        <taxon>Chlorophyta</taxon>
        <taxon>core chlorophytes</taxon>
        <taxon>Trebouxiophyceae</taxon>
        <taxon>Chlorellales</taxon>
        <taxon>Chlorellaceae</taxon>
        <taxon>Apatococcus</taxon>
    </lineage>
</organism>
<evidence type="ECO:0000313" key="3">
    <source>
        <dbReference type="EMBL" id="KAK9837039.1"/>
    </source>
</evidence>
<evidence type="ECO:0000256" key="1">
    <source>
        <dbReference type="SAM" id="Coils"/>
    </source>
</evidence>
<evidence type="ECO:0000313" key="4">
    <source>
        <dbReference type="Proteomes" id="UP001485043"/>
    </source>
</evidence>
<accession>A0AAW1RTM9</accession>
<proteinExistence type="predicted"/>
<sequence length="231" mass="24077">MLRYVSNLESEEQLVKEAAARSKLLETQKAEHAAQKAAAEAAIQERRDAIAALAGCTDDVWQLWQLAVELAVKHLPIGAAYVAAVADITAGDPAAFLRDTAPVEAGPPADAAETEDAAKEEEEGEAADETATSSAAAASTAAPAAIKQMYSKQHLEYIASSQNQAWIGTGGMRLLRPVSAVPAEGEDEEAAAAAAAAAAASLAPTLKMLDDNRSSLHIPNVLYEPSTVFLK</sequence>
<gene>
    <name evidence="3" type="ORF">WJX84_002196</name>
</gene>
<keyword evidence="4" id="KW-1185">Reference proteome</keyword>
<protein>
    <submittedName>
        <fullName evidence="3">Uncharacterized protein</fullName>
    </submittedName>
</protein>
<dbReference type="AlphaFoldDB" id="A0AAW1RTM9"/>
<dbReference type="Proteomes" id="UP001485043">
    <property type="component" value="Unassembled WGS sequence"/>
</dbReference>
<reference evidence="3 4" key="1">
    <citation type="journal article" date="2024" name="Nat. Commun.">
        <title>Phylogenomics reveals the evolutionary origins of lichenization in chlorophyte algae.</title>
        <authorList>
            <person name="Puginier C."/>
            <person name="Libourel C."/>
            <person name="Otte J."/>
            <person name="Skaloud P."/>
            <person name="Haon M."/>
            <person name="Grisel S."/>
            <person name="Petersen M."/>
            <person name="Berrin J.G."/>
            <person name="Delaux P.M."/>
            <person name="Dal Grande F."/>
            <person name="Keller J."/>
        </authorList>
    </citation>
    <scope>NUCLEOTIDE SEQUENCE [LARGE SCALE GENOMIC DNA]</scope>
    <source>
        <strain evidence="3 4">SAG 2523</strain>
    </source>
</reference>
<feature type="non-terminal residue" evidence="3">
    <location>
        <position position="231"/>
    </location>
</feature>
<feature type="region of interest" description="Disordered" evidence="2">
    <location>
        <begin position="100"/>
        <end position="135"/>
    </location>
</feature>
<feature type="compositionally biased region" description="Acidic residues" evidence="2">
    <location>
        <begin position="112"/>
        <end position="128"/>
    </location>
</feature>
<keyword evidence="1" id="KW-0175">Coiled coil</keyword>
<name>A0AAW1RTM9_9CHLO</name>
<feature type="coiled-coil region" evidence="1">
    <location>
        <begin position="8"/>
        <end position="45"/>
    </location>
</feature>
<evidence type="ECO:0000256" key="2">
    <source>
        <dbReference type="SAM" id="MobiDB-lite"/>
    </source>
</evidence>
<comment type="caution">
    <text evidence="3">The sequence shown here is derived from an EMBL/GenBank/DDBJ whole genome shotgun (WGS) entry which is preliminary data.</text>
</comment>
<dbReference type="EMBL" id="JALJOV010001993">
    <property type="protein sequence ID" value="KAK9837039.1"/>
    <property type="molecule type" value="Genomic_DNA"/>
</dbReference>